<keyword evidence="3" id="KW-1185">Reference proteome</keyword>
<evidence type="ECO:0000313" key="3">
    <source>
        <dbReference type="Proteomes" id="UP001270362"/>
    </source>
</evidence>
<reference evidence="2" key="1">
    <citation type="journal article" date="2023" name="Mol. Phylogenet. Evol.">
        <title>Genome-scale phylogeny and comparative genomics of the fungal order Sordariales.</title>
        <authorList>
            <person name="Hensen N."/>
            <person name="Bonometti L."/>
            <person name="Westerberg I."/>
            <person name="Brannstrom I.O."/>
            <person name="Guillou S."/>
            <person name="Cros-Aarteil S."/>
            <person name="Calhoun S."/>
            <person name="Haridas S."/>
            <person name="Kuo A."/>
            <person name="Mondo S."/>
            <person name="Pangilinan J."/>
            <person name="Riley R."/>
            <person name="LaButti K."/>
            <person name="Andreopoulos B."/>
            <person name="Lipzen A."/>
            <person name="Chen C."/>
            <person name="Yan M."/>
            <person name="Daum C."/>
            <person name="Ng V."/>
            <person name="Clum A."/>
            <person name="Steindorff A."/>
            <person name="Ohm R.A."/>
            <person name="Martin F."/>
            <person name="Silar P."/>
            <person name="Natvig D.O."/>
            <person name="Lalanne C."/>
            <person name="Gautier V."/>
            <person name="Ament-Velasquez S.L."/>
            <person name="Kruys A."/>
            <person name="Hutchinson M.I."/>
            <person name="Powell A.J."/>
            <person name="Barry K."/>
            <person name="Miller A.N."/>
            <person name="Grigoriev I.V."/>
            <person name="Debuchy R."/>
            <person name="Gladieux P."/>
            <person name="Hiltunen Thoren M."/>
            <person name="Johannesson H."/>
        </authorList>
    </citation>
    <scope>NUCLEOTIDE SEQUENCE</scope>
    <source>
        <strain evidence="2">CBS 314.62</strain>
    </source>
</reference>
<accession>A0AAE1C7H4</accession>
<feature type="compositionally biased region" description="Basic and acidic residues" evidence="1">
    <location>
        <begin position="98"/>
        <end position="119"/>
    </location>
</feature>
<gene>
    <name evidence="2" type="ORF">B0T22DRAFT_473582</name>
</gene>
<proteinExistence type="predicted"/>
<sequence>MGMMNSFPFNPWSGPPGGVNQPPNPFSNTNNNQNQTHPHAPPGSWPTTNEPDRTTPPRASVTKRKAAEDVEAQVIRKEAELVQLRASIAREQEEEEEAGRNRGDSKTRASSTRELETLRMEEEVERLARDMVRLRTEADEEFARELAEEANGLGHGQGSNLRGGQMLGAWLRGWV</sequence>
<reference evidence="2" key="2">
    <citation type="submission" date="2023-06" db="EMBL/GenBank/DDBJ databases">
        <authorList>
            <consortium name="Lawrence Berkeley National Laboratory"/>
            <person name="Haridas S."/>
            <person name="Hensen N."/>
            <person name="Bonometti L."/>
            <person name="Westerberg I."/>
            <person name="Brannstrom I.O."/>
            <person name="Guillou S."/>
            <person name="Cros-Aarteil S."/>
            <person name="Calhoun S."/>
            <person name="Kuo A."/>
            <person name="Mondo S."/>
            <person name="Pangilinan J."/>
            <person name="Riley R."/>
            <person name="Labutti K."/>
            <person name="Andreopoulos B."/>
            <person name="Lipzen A."/>
            <person name="Chen C."/>
            <person name="Yanf M."/>
            <person name="Daum C."/>
            <person name="Ng V."/>
            <person name="Clum A."/>
            <person name="Steindorff A."/>
            <person name="Ohm R."/>
            <person name="Martin F."/>
            <person name="Silar P."/>
            <person name="Natvig D."/>
            <person name="Lalanne C."/>
            <person name="Gautier V."/>
            <person name="Ament-Velasquez S.L."/>
            <person name="Kruys A."/>
            <person name="Hutchinson M.I."/>
            <person name="Powell A.J."/>
            <person name="Barry K."/>
            <person name="Miller A.N."/>
            <person name="Grigoriev I.V."/>
            <person name="Debuchy R."/>
            <person name="Gladieux P."/>
            <person name="Thoren M.H."/>
            <person name="Johannesson H."/>
        </authorList>
    </citation>
    <scope>NUCLEOTIDE SEQUENCE</scope>
    <source>
        <strain evidence="2">CBS 314.62</strain>
    </source>
</reference>
<dbReference type="Proteomes" id="UP001270362">
    <property type="component" value="Unassembled WGS sequence"/>
</dbReference>
<name>A0AAE1C7H4_9PEZI</name>
<feature type="region of interest" description="Disordered" evidence="1">
    <location>
        <begin position="1"/>
        <end position="70"/>
    </location>
</feature>
<evidence type="ECO:0000256" key="1">
    <source>
        <dbReference type="SAM" id="MobiDB-lite"/>
    </source>
</evidence>
<dbReference type="EMBL" id="JAULSO010000007">
    <property type="protein sequence ID" value="KAK3681458.1"/>
    <property type="molecule type" value="Genomic_DNA"/>
</dbReference>
<organism evidence="2 3">
    <name type="scientific">Podospora appendiculata</name>
    <dbReference type="NCBI Taxonomy" id="314037"/>
    <lineage>
        <taxon>Eukaryota</taxon>
        <taxon>Fungi</taxon>
        <taxon>Dikarya</taxon>
        <taxon>Ascomycota</taxon>
        <taxon>Pezizomycotina</taxon>
        <taxon>Sordariomycetes</taxon>
        <taxon>Sordariomycetidae</taxon>
        <taxon>Sordariales</taxon>
        <taxon>Podosporaceae</taxon>
        <taxon>Podospora</taxon>
    </lineage>
</organism>
<protein>
    <submittedName>
        <fullName evidence="2">Uncharacterized protein</fullName>
    </submittedName>
</protein>
<comment type="caution">
    <text evidence="2">The sequence shown here is derived from an EMBL/GenBank/DDBJ whole genome shotgun (WGS) entry which is preliminary data.</text>
</comment>
<feature type="compositionally biased region" description="Low complexity" evidence="1">
    <location>
        <begin position="18"/>
        <end position="38"/>
    </location>
</feature>
<feature type="region of interest" description="Disordered" evidence="1">
    <location>
        <begin position="89"/>
        <end position="119"/>
    </location>
</feature>
<dbReference type="AlphaFoldDB" id="A0AAE1C7H4"/>
<evidence type="ECO:0000313" key="2">
    <source>
        <dbReference type="EMBL" id="KAK3681458.1"/>
    </source>
</evidence>